<reference evidence="7 8" key="1">
    <citation type="submission" date="2019-07" db="EMBL/GenBank/DDBJ databases">
        <authorList>
            <person name="Kim J."/>
        </authorList>
    </citation>
    <scope>NUCLEOTIDE SEQUENCE [LARGE SCALE GENOMIC DNA]</scope>
    <source>
        <strain evidence="8">dk17</strain>
    </source>
</reference>
<evidence type="ECO:0000256" key="5">
    <source>
        <dbReference type="ARBA" id="ARBA00022989"/>
    </source>
</evidence>
<evidence type="ECO:0000256" key="4">
    <source>
        <dbReference type="ARBA" id="ARBA00022692"/>
    </source>
</evidence>
<dbReference type="PANTHER" id="PTHR21461:SF69">
    <property type="entry name" value="GLYCOSYLTRANSFERASE FAMILY 92 PROTEIN"/>
    <property type="match status" value="1"/>
</dbReference>
<keyword evidence="4" id="KW-0812">Transmembrane</keyword>
<dbReference type="Proteomes" id="UP000320042">
    <property type="component" value="Unassembled WGS sequence"/>
</dbReference>
<evidence type="ECO:0000313" key="8">
    <source>
        <dbReference type="Proteomes" id="UP000320042"/>
    </source>
</evidence>
<keyword evidence="8" id="KW-1185">Reference proteome</keyword>
<dbReference type="AlphaFoldDB" id="A0A563UJE4"/>
<gene>
    <name evidence="7" type="ORF">FPZ43_02855</name>
</gene>
<organism evidence="7 8">
    <name type="scientific">Mucilaginibacter pallidiroseus</name>
    <dbReference type="NCBI Taxonomy" id="2599295"/>
    <lineage>
        <taxon>Bacteria</taxon>
        <taxon>Pseudomonadati</taxon>
        <taxon>Bacteroidota</taxon>
        <taxon>Sphingobacteriia</taxon>
        <taxon>Sphingobacteriales</taxon>
        <taxon>Sphingobacteriaceae</taxon>
        <taxon>Mucilaginibacter</taxon>
    </lineage>
</organism>
<evidence type="ECO:0000256" key="6">
    <source>
        <dbReference type="ARBA" id="ARBA00023136"/>
    </source>
</evidence>
<dbReference type="GO" id="GO:0016757">
    <property type="term" value="F:glycosyltransferase activity"/>
    <property type="evidence" value="ECO:0007669"/>
    <property type="project" value="UniProtKB-KW"/>
</dbReference>
<keyword evidence="2" id="KW-0328">Glycosyltransferase</keyword>
<protein>
    <submittedName>
        <fullName evidence="7">Glycosyltransferase family 2 protein</fullName>
    </submittedName>
</protein>
<evidence type="ECO:0000256" key="3">
    <source>
        <dbReference type="ARBA" id="ARBA00022679"/>
    </source>
</evidence>
<dbReference type="OrthoDB" id="1997677at2"/>
<evidence type="ECO:0000256" key="1">
    <source>
        <dbReference type="ARBA" id="ARBA00004167"/>
    </source>
</evidence>
<comment type="subcellular location">
    <subcellularLocation>
        <location evidence="1">Membrane</location>
        <topology evidence="1">Single-pass membrane protein</topology>
    </subcellularLocation>
</comment>
<keyword evidence="6" id="KW-0472">Membrane</keyword>
<dbReference type="InterPro" id="IPR008166">
    <property type="entry name" value="Glyco_transf_92"/>
</dbReference>
<keyword evidence="5" id="KW-1133">Transmembrane helix</keyword>
<sequence>MLKSYGRRLQSLFSNYKYYASVCCIIKDENVYLEEWITYHLKIGFEHFYIYDNGSAVPVKQTLEEIGLSQYATVVLFEGKSMQIKAYNDCLNKFGRFSLWIAFIDLDEFIVPKSTNGNLPAFLKQFEKFAGLGINWLVFGSSGLKAKTNRPQLESFVFRSKESLSINKHIKSIVQPRYVRATSNPHCFKYQSGKYAVNENFNPIKDAFSDVSVNKIQINHYYCRTLEEYQEKIKRGRSDVDSIERLITHFHDHDVDSNFVKDTAILEIVAQLQSQS</sequence>
<evidence type="ECO:0000256" key="2">
    <source>
        <dbReference type="ARBA" id="ARBA00022676"/>
    </source>
</evidence>
<dbReference type="EMBL" id="VOEJ01000001">
    <property type="protein sequence ID" value="TWR31433.1"/>
    <property type="molecule type" value="Genomic_DNA"/>
</dbReference>
<dbReference type="Pfam" id="PF01697">
    <property type="entry name" value="Glyco_transf_92"/>
    <property type="match status" value="1"/>
</dbReference>
<dbReference type="RefSeq" id="WP_146380330.1">
    <property type="nucleotide sequence ID" value="NZ_VOEJ01000001.1"/>
</dbReference>
<dbReference type="GO" id="GO:0016020">
    <property type="term" value="C:membrane"/>
    <property type="evidence" value="ECO:0007669"/>
    <property type="project" value="UniProtKB-SubCell"/>
</dbReference>
<dbReference type="PANTHER" id="PTHR21461">
    <property type="entry name" value="GLYCOSYLTRANSFERASE FAMILY 92 PROTEIN"/>
    <property type="match status" value="1"/>
</dbReference>
<dbReference type="GO" id="GO:0005737">
    <property type="term" value="C:cytoplasm"/>
    <property type="evidence" value="ECO:0007669"/>
    <property type="project" value="TreeGrafter"/>
</dbReference>
<accession>A0A563UJE4</accession>
<keyword evidence="3 7" id="KW-0808">Transferase</keyword>
<proteinExistence type="predicted"/>
<comment type="caution">
    <text evidence="7">The sequence shown here is derived from an EMBL/GenBank/DDBJ whole genome shotgun (WGS) entry which is preliminary data.</text>
</comment>
<name>A0A563UJE4_9SPHI</name>
<evidence type="ECO:0000313" key="7">
    <source>
        <dbReference type="EMBL" id="TWR31433.1"/>
    </source>
</evidence>